<dbReference type="AlphaFoldDB" id="A0A1T4JJS3"/>
<name>A0A1T4JJS3_9HYPH</name>
<keyword evidence="2" id="KW-1185">Reference proteome</keyword>
<protein>
    <submittedName>
        <fullName evidence="1">Uncharacterized protein</fullName>
    </submittedName>
</protein>
<evidence type="ECO:0000313" key="1">
    <source>
        <dbReference type="EMBL" id="SJZ30373.1"/>
    </source>
</evidence>
<dbReference type="RefSeq" id="WP_085931764.1">
    <property type="nucleotide sequence ID" value="NZ_FUWJ01000001.1"/>
</dbReference>
<gene>
    <name evidence="1" type="ORF">SAMN02745126_00005</name>
</gene>
<organism evidence="1 2">
    <name type="scientific">Enhydrobacter aerosaccus</name>
    <dbReference type="NCBI Taxonomy" id="225324"/>
    <lineage>
        <taxon>Bacteria</taxon>
        <taxon>Pseudomonadati</taxon>
        <taxon>Pseudomonadota</taxon>
        <taxon>Alphaproteobacteria</taxon>
        <taxon>Hyphomicrobiales</taxon>
        <taxon>Enhydrobacter</taxon>
    </lineage>
</organism>
<accession>A0A1T4JJS3</accession>
<dbReference type="EMBL" id="FUWJ01000001">
    <property type="protein sequence ID" value="SJZ30373.1"/>
    <property type="molecule type" value="Genomic_DNA"/>
</dbReference>
<dbReference type="Proteomes" id="UP000190092">
    <property type="component" value="Unassembled WGS sequence"/>
</dbReference>
<reference evidence="2" key="1">
    <citation type="submission" date="2017-02" db="EMBL/GenBank/DDBJ databases">
        <authorList>
            <person name="Varghese N."/>
            <person name="Submissions S."/>
        </authorList>
    </citation>
    <scope>NUCLEOTIDE SEQUENCE [LARGE SCALE GENOMIC DNA]</scope>
    <source>
        <strain evidence="2">ATCC 27094</strain>
    </source>
</reference>
<sequence>MDAACLRAWGHPNDPAIRQELLSALEWDSADHPEHARPVIRELFIQVHDRSYDLAIRIRTASTDGSDGVAHLIAHGVQGLRLSLTSLIQVLEARRSETRPD</sequence>
<proteinExistence type="predicted"/>
<dbReference type="OrthoDB" id="9870760at2"/>
<evidence type="ECO:0000313" key="2">
    <source>
        <dbReference type="Proteomes" id="UP000190092"/>
    </source>
</evidence>